<keyword evidence="1" id="KW-0540">Nuclease</keyword>
<evidence type="ECO:0000256" key="3">
    <source>
        <dbReference type="ARBA" id="ARBA00022801"/>
    </source>
</evidence>
<evidence type="ECO:0000256" key="1">
    <source>
        <dbReference type="ARBA" id="ARBA00022722"/>
    </source>
</evidence>
<proteinExistence type="predicted"/>
<organism evidence="5 6">
    <name type="scientific">Desulfovibrio legallii</name>
    <dbReference type="NCBI Taxonomy" id="571438"/>
    <lineage>
        <taxon>Bacteria</taxon>
        <taxon>Pseudomonadati</taxon>
        <taxon>Thermodesulfobacteriota</taxon>
        <taxon>Desulfovibrionia</taxon>
        <taxon>Desulfovibrionales</taxon>
        <taxon>Desulfovibrionaceae</taxon>
        <taxon>Desulfovibrio</taxon>
    </lineage>
</organism>
<dbReference type="PANTHER" id="PTHR12302">
    <property type="entry name" value="EBNA2 BINDING PROTEIN P100"/>
    <property type="match status" value="1"/>
</dbReference>
<dbReference type="InterPro" id="IPR035437">
    <property type="entry name" value="SNase_OB-fold_sf"/>
</dbReference>
<gene>
    <name evidence="5" type="ORF">EB812_01080</name>
</gene>
<comment type="caution">
    <text evidence="5">The sequence shown here is derived from an EMBL/GenBank/DDBJ whole genome shotgun (WGS) entry which is preliminary data.</text>
</comment>
<accession>A0A6H3FFC6</accession>
<keyword evidence="6" id="KW-1185">Reference proteome</keyword>
<evidence type="ECO:0000259" key="4">
    <source>
        <dbReference type="PROSITE" id="PS50830"/>
    </source>
</evidence>
<keyword evidence="3" id="KW-0378">Hydrolase</keyword>
<evidence type="ECO:0000313" key="5">
    <source>
        <dbReference type="EMBL" id="TBH81903.1"/>
    </source>
</evidence>
<protein>
    <submittedName>
        <fullName evidence="5">Nuclease</fullName>
    </submittedName>
</protein>
<dbReference type="SMART" id="SM00318">
    <property type="entry name" value="SNc"/>
    <property type="match status" value="1"/>
</dbReference>
<dbReference type="Gene3D" id="3.40.10.10">
    <property type="entry name" value="DNA Methylphosphotriester Repair Domain"/>
    <property type="match status" value="1"/>
</dbReference>
<dbReference type="AlphaFoldDB" id="A0A6H3FFC6"/>
<dbReference type="PANTHER" id="PTHR12302:SF3">
    <property type="entry name" value="SERINE_THREONINE-PROTEIN KINASE 31"/>
    <property type="match status" value="1"/>
</dbReference>
<dbReference type="SUPFAM" id="SSF57884">
    <property type="entry name" value="Ada DNA repair protein, N-terminal domain (N-Ada 10)"/>
    <property type="match status" value="1"/>
</dbReference>
<evidence type="ECO:0000256" key="2">
    <source>
        <dbReference type="ARBA" id="ARBA00022759"/>
    </source>
</evidence>
<evidence type="ECO:0000313" key="6">
    <source>
        <dbReference type="Proteomes" id="UP000292919"/>
    </source>
</evidence>
<dbReference type="Proteomes" id="UP000292919">
    <property type="component" value="Unassembled WGS sequence"/>
</dbReference>
<dbReference type="Gene3D" id="2.40.50.90">
    <property type="match status" value="1"/>
</dbReference>
<dbReference type="InterPro" id="IPR016071">
    <property type="entry name" value="Staphylococal_nuclease_OB-fold"/>
</dbReference>
<sequence>MRTEAKGAPAVPCLCPRRAILCDTNPRRLAAWTALLLWACALVLAAPCIAADKPLPKPQATVARCFDGDTLKLTDRRVLRLAGLDAPELYASKGGKPQYYAREARDRLTDLVRGQTVTLLAAGVKHKDPHGRWLAEVLLANGQSLNEILVREGAAFFYPHRDLSPQLQERLHAAQREAIAQKRGLWARLLSLPVAQATYLGNKESLRFFPTDCAAVQHIKPRNRVYFGNLMDAFMAGYAPARVCPFWPLVP</sequence>
<keyword evidence="2" id="KW-0255">Endonuclease</keyword>
<dbReference type="EMBL" id="SIXC01000001">
    <property type="protein sequence ID" value="TBH81903.1"/>
    <property type="molecule type" value="Genomic_DNA"/>
</dbReference>
<dbReference type="InterPro" id="IPR035451">
    <property type="entry name" value="Ada-like_dom_sf"/>
</dbReference>
<name>A0A6H3FFC6_9BACT</name>
<dbReference type="Pfam" id="PF00565">
    <property type="entry name" value="SNase"/>
    <property type="match status" value="1"/>
</dbReference>
<dbReference type="GO" id="GO:0016787">
    <property type="term" value="F:hydrolase activity"/>
    <property type="evidence" value="ECO:0007669"/>
    <property type="project" value="UniProtKB-KW"/>
</dbReference>
<dbReference type="GO" id="GO:0004519">
    <property type="term" value="F:endonuclease activity"/>
    <property type="evidence" value="ECO:0007669"/>
    <property type="project" value="UniProtKB-KW"/>
</dbReference>
<dbReference type="SUPFAM" id="SSF50199">
    <property type="entry name" value="Staphylococcal nuclease"/>
    <property type="match status" value="1"/>
</dbReference>
<reference evidence="5 6" key="1">
    <citation type="submission" date="2018-12" db="EMBL/GenBank/DDBJ databases">
        <title>First genome draft of Desulfovibrio legallis sp. nov.</title>
        <authorList>
            <person name="Ben Dhia O."/>
            <person name="Najjari A."/>
            <person name="Ferjani R."/>
            <person name="Fhoula I."/>
            <person name="Fardeau M.-L."/>
            <person name="Boudabbous A."/>
            <person name="Ouzari H.I."/>
        </authorList>
    </citation>
    <scope>NUCLEOTIDE SEQUENCE [LARGE SCALE GENOMIC DNA]</scope>
    <source>
        <strain evidence="5 6">H1T</strain>
    </source>
</reference>
<feature type="domain" description="TNase-like" evidence="4">
    <location>
        <begin position="56"/>
        <end position="188"/>
    </location>
</feature>
<dbReference type="PROSITE" id="PS50830">
    <property type="entry name" value="TNASE_3"/>
    <property type="match status" value="1"/>
</dbReference>